<name>A0A9D4Z5G5_ADICA</name>
<evidence type="ECO:0000313" key="2">
    <source>
        <dbReference type="EMBL" id="KAI5062034.1"/>
    </source>
</evidence>
<dbReference type="Proteomes" id="UP000886520">
    <property type="component" value="Chromosome 22"/>
</dbReference>
<organism evidence="2 3">
    <name type="scientific">Adiantum capillus-veneris</name>
    <name type="common">Maidenhair fern</name>
    <dbReference type="NCBI Taxonomy" id="13818"/>
    <lineage>
        <taxon>Eukaryota</taxon>
        <taxon>Viridiplantae</taxon>
        <taxon>Streptophyta</taxon>
        <taxon>Embryophyta</taxon>
        <taxon>Tracheophyta</taxon>
        <taxon>Polypodiopsida</taxon>
        <taxon>Polypodiidae</taxon>
        <taxon>Polypodiales</taxon>
        <taxon>Pteridineae</taxon>
        <taxon>Pteridaceae</taxon>
        <taxon>Vittarioideae</taxon>
        <taxon>Adiantum</taxon>
    </lineage>
</organism>
<comment type="caution">
    <text evidence="2">The sequence shown here is derived from an EMBL/GenBank/DDBJ whole genome shotgun (WGS) entry which is preliminary data.</text>
</comment>
<protein>
    <submittedName>
        <fullName evidence="2">Uncharacterized protein</fullName>
    </submittedName>
</protein>
<reference evidence="2" key="1">
    <citation type="submission" date="2021-01" db="EMBL/GenBank/DDBJ databases">
        <title>Adiantum capillus-veneris genome.</title>
        <authorList>
            <person name="Fang Y."/>
            <person name="Liao Q."/>
        </authorList>
    </citation>
    <scope>NUCLEOTIDE SEQUENCE</scope>
    <source>
        <strain evidence="2">H3</strain>
        <tissue evidence="2">Leaf</tissue>
    </source>
</reference>
<evidence type="ECO:0000256" key="1">
    <source>
        <dbReference type="SAM" id="MobiDB-lite"/>
    </source>
</evidence>
<dbReference type="EMBL" id="JABFUD020000022">
    <property type="protein sequence ID" value="KAI5062034.1"/>
    <property type="molecule type" value="Genomic_DNA"/>
</dbReference>
<keyword evidence="3" id="KW-1185">Reference proteome</keyword>
<proteinExistence type="predicted"/>
<evidence type="ECO:0000313" key="3">
    <source>
        <dbReference type="Proteomes" id="UP000886520"/>
    </source>
</evidence>
<dbReference type="AlphaFoldDB" id="A0A9D4Z5G5"/>
<sequence length="329" mass="37279">MTQETQASDFQQPQEHTHGQEDPSNLLGRVPASPQEPFYVPGYEPSAPPLEPLLHNGEKLGYDEHFHEPHHHKPSRLPPGTRLVDILGAAIGRFWRTSHTILRLELRRAIDLDGPIVRGHDSESPRAQYMRNRAHRTRSYPEDWVDGGPSSSWFQGIHGGGARLKLMQIWEFPDKETGLPGLPWNLNFGLGATLETERGGRLELETRIKAKHLALYILPLPFLEFRGKWPITGTRLAVDARYRIPLHDLEKIWESPTAQLCVSLYNPVGTGFHLSPGGLEFDEHVVNIGQHTKLRVAASIEFPRQFPLEEGEQPIRVHINRLGIKSRIS</sequence>
<gene>
    <name evidence="2" type="ORF">GOP47_0022573</name>
</gene>
<feature type="region of interest" description="Disordered" evidence="1">
    <location>
        <begin position="1"/>
        <end position="46"/>
    </location>
</feature>
<dbReference type="OrthoDB" id="1932153at2759"/>
<feature type="compositionally biased region" description="Polar residues" evidence="1">
    <location>
        <begin position="1"/>
        <end position="14"/>
    </location>
</feature>
<accession>A0A9D4Z5G5</accession>